<keyword evidence="3" id="KW-1185">Reference proteome</keyword>
<evidence type="ECO:0000313" key="2">
    <source>
        <dbReference type="EMBL" id="MBB5109347.1"/>
    </source>
</evidence>
<feature type="transmembrane region" description="Helical" evidence="1">
    <location>
        <begin position="68"/>
        <end position="86"/>
    </location>
</feature>
<accession>A0A7W8EXR5</accession>
<name>A0A7W8EXR5_STRST</name>
<sequence length="92" mass="9566">MCLASGIAVVRAAPPRWPAAAPPAPTASFVLAAAENPERACAWVVGPARQHCPHRTRPRTTAPRGHGAGGWLLLPPAAAALALLILRRAGRR</sequence>
<evidence type="ECO:0000313" key="3">
    <source>
        <dbReference type="Proteomes" id="UP000549009"/>
    </source>
</evidence>
<keyword evidence="1" id="KW-1133">Transmembrane helix</keyword>
<keyword evidence="1" id="KW-0812">Transmembrane</keyword>
<dbReference type="EMBL" id="JACHJD010000026">
    <property type="protein sequence ID" value="MBB5109347.1"/>
    <property type="molecule type" value="Genomic_DNA"/>
</dbReference>
<comment type="caution">
    <text evidence="2">The sequence shown here is derived from an EMBL/GenBank/DDBJ whole genome shotgun (WGS) entry which is preliminary data.</text>
</comment>
<reference evidence="2 3" key="1">
    <citation type="submission" date="2020-08" db="EMBL/GenBank/DDBJ databases">
        <title>Genomic Encyclopedia of Type Strains, Phase III (KMG-III): the genomes of soil and plant-associated and newly described type strains.</title>
        <authorList>
            <person name="Whitman W."/>
        </authorList>
    </citation>
    <scope>NUCLEOTIDE SEQUENCE [LARGE SCALE GENOMIC DNA]</scope>
    <source>
        <strain evidence="2 3">CECT 3146</strain>
    </source>
</reference>
<evidence type="ECO:0000256" key="1">
    <source>
        <dbReference type="SAM" id="Phobius"/>
    </source>
</evidence>
<gene>
    <name evidence="2" type="ORF">FHS40_008475</name>
</gene>
<keyword evidence="1" id="KW-0472">Membrane</keyword>
<dbReference type="AlphaFoldDB" id="A0A7W8EXR5"/>
<organism evidence="2 3">
    <name type="scientific">Streptomyces spectabilis</name>
    <dbReference type="NCBI Taxonomy" id="68270"/>
    <lineage>
        <taxon>Bacteria</taxon>
        <taxon>Bacillati</taxon>
        <taxon>Actinomycetota</taxon>
        <taxon>Actinomycetes</taxon>
        <taxon>Kitasatosporales</taxon>
        <taxon>Streptomycetaceae</taxon>
        <taxon>Streptomyces</taxon>
    </lineage>
</organism>
<protein>
    <submittedName>
        <fullName evidence="2">Uncharacterized protein</fullName>
    </submittedName>
</protein>
<proteinExistence type="predicted"/>
<dbReference type="RefSeq" id="WP_184926330.1">
    <property type="nucleotide sequence ID" value="NZ_BMSQ01000030.1"/>
</dbReference>
<dbReference type="Proteomes" id="UP000549009">
    <property type="component" value="Unassembled WGS sequence"/>
</dbReference>